<name>A0AAE0FBM9_9CHLO</name>
<dbReference type="Proteomes" id="UP001190700">
    <property type="component" value="Unassembled WGS sequence"/>
</dbReference>
<dbReference type="AlphaFoldDB" id="A0AAE0FBM9"/>
<feature type="compositionally biased region" description="Basic and acidic residues" evidence="1">
    <location>
        <begin position="337"/>
        <end position="348"/>
    </location>
</feature>
<protein>
    <submittedName>
        <fullName evidence="2">Uncharacterized protein</fullName>
    </submittedName>
</protein>
<evidence type="ECO:0000313" key="3">
    <source>
        <dbReference type="Proteomes" id="UP001190700"/>
    </source>
</evidence>
<reference evidence="2 3" key="1">
    <citation type="journal article" date="2015" name="Genome Biol. Evol.">
        <title>Comparative Genomics of a Bacterivorous Green Alga Reveals Evolutionary Causalities and Consequences of Phago-Mixotrophic Mode of Nutrition.</title>
        <authorList>
            <person name="Burns J.A."/>
            <person name="Paasch A."/>
            <person name="Narechania A."/>
            <person name="Kim E."/>
        </authorList>
    </citation>
    <scope>NUCLEOTIDE SEQUENCE [LARGE SCALE GENOMIC DNA]</scope>
    <source>
        <strain evidence="2 3">PLY_AMNH</strain>
    </source>
</reference>
<evidence type="ECO:0000256" key="1">
    <source>
        <dbReference type="SAM" id="MobiDB-lite"/>
    </source>
</evidence>
<gene>
    <name evidence="2" type="ORF">CYMTET_34210</name>
</gene>
<keyword evidence="3" id="KW-1185">Reference proteome</keyword>
<proteinExistence type="predicted"/>
<accession>A0AAE0FBM9</accession>
<comment type="caution">
    <text evidence="2">The sequence shown here is derived from an EMBL/GenBank/DDBJ whole genome shotgun (WGS) entry which is preliminary data.</text>
</comment>
<evidence type="ECO:0000313" key="2">
    <source>
        <dbReference type="EMBL" id="KAK3256665.1"/>
    </source>
</evidence>
<feature type="region of interest" description="Disordered" evidence="1">
    <location>
        <begin position="314"/>
        <end position="358"/>
    </location>
</feature>
<organism evidence="2 3">
    <name type="scientific">Cymbomonas tetramitiformis</name>
    <dbReference type="NCBI Taxonomy" id="36881"/>
    <lineage>
        <taxon>Eukaryota</taxon>
        <taxon>Viridiplantae</taxon>
        <taxon>Chlorophyta</taxon>
        <taxon>Pyramimonadophyceae</taxon>
        <taxon>Pyramimonadales</taxon>
        <taxon>Pyramimonadaceae</taxon>
        <taxon>Cymbomonas</taxon>
    </lineage>
</organism>
<sequence>MPKKAFPCFPRQPHYDFWPPLLPHLVPFSLGGKRHPAGSTAAYCQPVEDCTTKVLHTLALCRVYQAAADSGKDAFAAAVEQHDAPAVVKAGAASGGVDVSTYGFAVMEYDDSENDELDVHEELRQLRSHIGKAVTFGQASVPPASSLSFAGVSTEPHQQQVVPRHGGAAATDSGVPAGLIARVSVPTEEFPGGVDLVPMRHAVPRTVPSVTDRKMTDARSRDLELEKESEPSQIDILLMASEDEEEEEEFPPSVYDESLVGASGGALADRSQQVPAAVPPTEYWRPEGIYWSQHTSWHAMWYPGPSHPQVVVPGWDWGAPPPDDDSGVPPSPDYDPEEHHPLPLHPEEQPTLNGDHNTGRRGIVYIGDYWPTGMDVVFP</sequence>
<dbReference type="EMBL" id="LGRX02021441">
    <property type="protein sequence ID" value="KAK3256665.1"/>
    <property type="molecule type" value="Genomic_DNA"/>
</dbReference>